<evidence type="ECO:0000313" key="2">
    <source>
        <dbReference type="Proteomes" id="UP000238730"/>
    </source>
</evidence>
<evidence type="ECO:0000313" key="1">
    <source>
        <dbReference type="EMBL" id="PQJ66977.1"/>
    </source>
</evidence>
<proteinExistence type="predicted"/>
<gene>
    <name evidence="1" type="ORF">BTO08_05810</name>
</gene>
<reference evidence="1 2" key="1">
    <citation type="submission" date="2016-12" db="EMBL/GenBank/DDBJ databases">
        <title>Diversity of luminous bacteria.</title>
        <authorList>
            <person name="Yoshizawa S."/>
            <person name="Kogure K."/>
        </authorList>
    </citation>
    <scope>NUCLEOTIDE SEQUENCE [LARGE SCALE GENOMIC DNA]</scope>
    <source>
        <strain evidence="1 2">LC1-200</strain>
    </source>
</reference>
<accession>A0A2S7VXZ0</accession>
<dbReference type="EMBL" id="MSCJ01000001">
    <property type="protein sequence ID" value="PQJ66977.1"/>
    <property type="molecule type" value="Genomic_DNA"/>
</dbReference>
<organism evidence="1 2">
    <name type="scientific">Photobacterium angustum</name>
    <dbReference type="NCBI Taxonomy" id="661"/>
    <lineage>
        <taxon>Bacteria</taxon>
        <taxon>Pseudomonadati</taxon>
        <taxon>Pseudomonadota</taxon>
        <taxon>Gammaproteobacteria</taxon>
        <taxon>Vibrionales</taxon>
        <taxon>Vibrionaceae</taxon>
        <taxon>Photobacterium</taxon>
    </lineage>
</organism>
<dbReference type="AlphaFoldDB" id="A0A2S7VXZ0"/>
<sequence length="145" mass="15993">MITLCRSSILTLFIIFSVFTNAVIARTISFDQVPQTHCLQMTTALIETIHPEQCCDEGMPMLSTNITTLSSCGMKNIDDSSLAHNDTVKEKSPCCNDDDCKSKQTQAALLTCFAFSAIVNDVQLYASQTNTPVYFSETQLRPPLV</sequence>
<dbReference type="RefSeq" id="WP_105060271.1">
    <property type="nucleotide sequence ID" value="NZ_MSCJ01000001.1"/>
</dbReference>
<protein>
    <submittedName>
        <fullName evidence="1">Uncharacterized protein</fullName>
    </submittedName>
</protein>
<dbReference type="OrthoDB" id="5828186at2"/>
<dbReference type="Proteomes" id="UP000238730">
    <property type="component" value="Unassembled WGS sequence"/>
</dbReference>
<comment type="caution">
    <text evidence="1">The sequence shown here is derived from an EMBL/GenBank/DDBJ whole genome shotgun (WGS) entry which is preliminary data.</text>
</comment>
<name>A0A2S7VXZ0_PHOAN</name>